<dbReference type="AlphaFoldDB" id="B7L1Q3"/>
<dbReference type="InterPro" id="IPR051932">
    <property type="entry name" value="Bact_StressResp_Reg"/>
</dbReference>
<keyword evidence="1" id="KW-0597">Phosphoprotein</keyword>
<evidence type="ECO:0000313" key="3">
    <source>
        <dbReference type="EMBL" id="ACK81447.1"/>
    </source>
</evidence>
<dbReference type="SUPFAM" id="SSF52091">
    <property type="entry name" value="SpoIIaa-like"/>
    <property type="match status" value="1"/>
</dbReference>
<dbReference type="KEGG" id="mch:Mchl_0512"/>
<reference evidence="4" key="1">
    <citation type="submission" date="2008-12" db="EMBL/GenBank/DDBJ databases">
        <title>Complete sequence of chromosome of Methylobacterium chloromethanicum CM4.</title>
        <authorList>
            <consortium name="US DOE Joint Genome Institute"/>
            <person name="Lucas S."/>
            <person name="Copeland A."/>
            <person name="Lapidus A."/>
            <person name="Glavina del Rio T."/>
            <person name="Dalin E."/>
            <person name="Tice H."/>
            <person name="Bruce D."/>
            <person name="Goodwin L."/>
            <person name="Pitluck S."/>
            <person name="Chertkov O."/>
            <person name="Brettin T."/>
            <person name="Detter J.C."/>
            <person name="Han C."/>
            <person name="Larimer F."/>
            <person name="Land M."/>
            <person name="Hauser L."/>
            <person name="Kyrpides N."/>
            <person name="Mikhailova N."/>
            <person name="Marx C."/>
            <person name="Richardson P."/>
        </authorList>
    </citation>
    <scope>NUCLEOTIDE SEQUENCE [LARGE SCALE GENOMIC DNA]</scope>
    <source>
        <strain evidence="4">CM4 / NCIMB 13688</strain>
    </source>
</reference>
<dbReference type="InterPro" id="IPR002645">
    <property type="entry name" value="STAS_dom"/>
</dbReference>
<dbReference type="PANTHER" id="PTHR33745">
    <property type="entry name" value="RSBT ANTAGONIST PROTEIN RSBS-RELATED"/>
    <property type="match status" value="1"/>
</dbReference>
<feature type="domain" description="STAS" evidence="2">
    <location>
        <begin position="162"/>
        <end position="276"/>
    </location>
</feature>
<dbReference type="Proteomes" id="UP000002385">
    <property type="component" value="Chromosome"/>
</dbReference>
<dbReference type="RefSeq" id="WP_012605603.1">
    <property type="nucleotide sequence ID" value="NC_011757.1"/>
</dbReference>
<evidence type="ECO:0000313" key="4">
    <source>
        <dbReference type="Proteomes" id="UP000002385"/>
    </source>
</evidence>
<dbReference type="CDD" id="cd07041">
    <property type="entry name" value="STAS_RsbR_RsbS_like"/>
    <property type="match status" value="1"/>
</dbReference>
<dbReference type="InterPro" id="IPR025751">
    <property type="entry name" value="RsbRD_N_dom"/>
</dbReference>
<name>B7L1Q3_METC4</name>
<organism evidence="3 4">
    <name type="scientific">Methylorubrum extorquens (strain CM4 / NCIMB 13688)</name>
    <name type="common">Methylobacterium extorquens</name>
    <dbReference type="NCBI Taxonomy" id="440085"/>
    <lineage>
        <taxon>Bacteria</taxon>
        <taxon>Pseudomonadati</taxon>
        <taxon>Pseudomonadota</taxon>
        <taxon>Alphaproteobacteria</taxon>
        <taxon>Hyphomicrobiales</taxon>
        <taxon>Methylobacteriaceae</taxon>
        <taxon>Methylorubrum</taxon>
    </lineage>
</organism>
<evidence type="ECO:0000259" key="2">
    <source>
        <dbReference type="PROSITE" id="PS50801"/>
    </source>
</evidence>
<sequence>MAVDGVEVLSRTVTEDEAGILGAWLGLLKEGGSMQTGRIREAELQTQARTVFGQLRDGLAAGGADAGGDAYAPLRETLADISRSRALQGFTPTDTANFVLSLKEPIFEALRRTCGADASALASGLWVTGTLLDKLSLHTMEVFLASREEVIGRQGQEIAELSTPVIRLWEGILALPLIGTLDSARTGVVMENLLQAIVDEQAEIAIIDITGVPTVDTLVAQHLLKTVAAARLMGADCIISGIRPQIAQTMVHLGVELNVVSKATLADAFAVALRRTGRKVVRRQAAQADERH</sequence>
<dbReference type="HOGENOM" id="CLU_026775_0_0_5"/>
<proteinExistence type="predicted"/>
<reference evidence="3 4" key="2">
    <citation type="journal article" date="2012" name="J. Bacteriol.">
        <title>Complete genome sequences of six strains of the genus Methylobacterium.</title>
        <authorList>
            <person name="Marx C.J."/>
            <person name="Bringel F."/>
            <person name="Chistoserdova L."/>
            <person name="Moulin L."/>
            <person name="Farhan Ul Haque M."/>
            <person name="Fleischman D.E."/>
            <person name="Gruffaz C."/>
            <person name="Jourand P."/>
            <person name="Knief C."/>
            <person name="Lee M.C."/>
            <person name="Muller E.E."/>
            <person name="Nadalig T."/>
            <person name="Peyraud R."/>
            <person name="Roselli S."/>
            <person name="Russ L."/>
            <person name="Goodwin L.A."/>
            <person name="Ivanova N."/>
            <person name="Kyrpides N."/>
            <person name="Lajus A."/>
            <person name="Land M.L."/>
            <person name="Medigue C."/>
            <person name="Mikhailova N."/>
            <person name="Nolan M."/>
            <person name="Woyke T."/>
            <person name="Stolyar S."/>
            <person name="Vorholt J.A."/>
            <person name="Vuilleumier S."/>
        </authorList>
    </citation>
    <scope>NUCLEOTIDE SEQUENCE [LARGE SCALE GENOMIC DNA]</scope>
    <source>
        <strain evidence="4">CM4 / NCIMB 13688</strain>
    </source>
</reference>
<accession>B7L1Q3</accession>
<dbReference type="EMBL" id="CP001298">
    <property type="protein sequence ID" value="ACK81447.1"/>
    <property type="molecule type" value="Genomic_DNA"/>
</dbReference>
<protein>
    <submittedName>
        <fullName evidence="3">Anti-sigma-factor antagonist</fullName>
    </submittedName>
</protein>
<dbReference type="Pfam" id="PF01740">
    <property type="entry name" value="STAS"/>
    <property type="match status" value="1"/>
</dbReference>
<dbReference type="InterPro" id="IPR036513">
    <property type="entry name" value="STAS_dom_sf"/>
</dbReference>
<dbReference type="PROSITE" id="PS50801">
    <property type="entry name" value="STAS"/>
    <property type="match status" value="1"/>
</dbReference>
<dbReference type="Gene3D" id="3.30.750.24">
    <property type="entry name" value="STAS domain"/>
    <property type="match status" value="1"/>
</dbReference>
<dbReference type="PANTHER" id="PTHR33745:SF3">
    <property type="entry name" value="RSBT CO-ANTAGONIST PROTEIN RSBRC"/>
    <property type="match status" value="1"/>
</dbReference>
<dbReference type="Pfam" id="PF14361">
    <property type="entry name" value="RsbRD_N"/>
    <property type="match status" value="1"/>
</dbReference>
<evidence type="ECO:0000256" key="1">
    <source>
        <dbReference type="ARBA" id="ARBA00022553"/>
    </source>
</evidence>
<gene>
    <name evidence="3" type="ordered locus">Mchl_0512</name>
</gene>